<proteinExistence type="predicted"/>
<dbReference type="HOGENOM" id="CLU_341054_0_0_1"/>
<dbReference type="OMA" id="DACENRV"/>
<dbReference type="OrthoDB" id="4835412at2759"/>
<evidence type="ECO:0000313" key="2">
    <source>
        <dbReference type="EMBL" id="KFA68064.1"/>
    </source>
</evidence>
<dbReference type="Proteomes" id="UP000028524">
    <property type="component" value="Unassembled WGS sequence"/>
</dbReference>
<evidence type="ECO:0000313" key="3">
    <source>
        <dbReference type="Proteomes" id="UP000028524"/>
    </source>
</evidence>
<dbReference type="EMBL" id="KL660000">
    <property type="protein sequence ID" value="KFA68064.1"/>
    <property type="molecule type" value="Genomic_DNA"/>
</dbReference>
<evidence type="ECO:0000256" key="1">
    <source>
        <dbReference type="SAM" id="MobiDB-lite"/>
    </source>
</evidence>
<feature type="region of interest" description="Disordered" evidence="1">
    <location>
        <begin position="146"/>
        <end position="183"/>
    </location>
</feature>
<name>A0A084QVS9_STAC4</name>
<accession>A0A084QVS9</accession>
<dbReference type="AlphaFoldDB" id="A0A084QVS9"/>
<dbReference type="InParanoid" id="A0A084QVS9"/>
<sequence length="832" mass="91956">MDSDTKGFKKIFGESLNDIHKNIEDISSPAEKLRNQLAELKSRVKIEKQKIFPRHSQSQLFERHPNESPEKISVLMADRVVDWYKKYEREKKAIQDHYHATLPVQEEAYKQRMSELLVQCIDAMLSTTGLPFPNAFLRRVGYDAPKPSHAASDEPPEDDRPTESNATRPDAATGTSPKAADPRVAELQTPLENAATTLEAPLAAGSAPALRGTRPRADVITDACENRVVSEIPAEDAAKRKIMGSNRSSEPKRQRTTAFRPTRTIDFKDVYQEGRAPRKYTIIQYADPPEKEPVEWYILDCRAHKKTFDTPFPLRGARIHARKPSHGGPKNSLQSKNAIMREFGILVRNCDATLAKMNNEATARAKKGVSQVIRPNVYYVEQVAALTSSEDPTIAVMEGGIYRTFYAPTKKWYAVFVLPLGDFGKIGLPGSIWDTDLLALNHNHCYKYSQATKKIWTADGFEHDGEKAHLRCVPVKYFDGVDLTQCNYAWVMVGDLHPILEIKDLPYQCSIRQYVDIRMEMKNSEAKRPPVTQGKDGFDHTARPALRDVAANEDLSLETTSHDGVEHPTMPQEINTPTETAAAAEMRRGKQPDEYIDIVNLDEEPWEDSGDERMSTYVPGDESDGGESADDLYAAPTASHSRHRTGDRPPFAHTAQPAPGQTTSQIEDVAASKPPPEALRTSPRPTDIANEPNHGPPIVENTNIANHNPAVAEEANDTTYRSYEHVYHHHPLASYSEMNNSLSPYAVEPHRAPPATMSMVQYIAEQATVTLREQHPGAVAALSPLSSKNTNIPVPLIFDSPVLGAAGGREEAAGGCGKFGLQSGVGGAGTGT</sequence>
<protein>
    <submittedName>
        <fullName evidence="2">Uncharacterized protein</fullName>
    </submittedName>
</protein>
<dbReference type="STRING" id="1283841.A0A084QVS9"/>
<feature type="compositionally biased region" description="Acidic residues" evidence="1">
    <location>
        <begin position="601"/>
        <end position="610"/>
    </location>
</feature>
<gene>
    <name evidence="2" type="ORF">S40285_02577</name>
</gene>
<feature type="compositionally biased region" description="Acidic residues" evidence="1">
    <location>
        <begin position="621"/>
        <end position="630"/>
    </location>
</feature>
<reference evidence="2 3" key="1">
    <citation type="journal article" date="2014" name="BMC Genomics">
        <title>Comparative genome sequencing reveals chemotype-specific gene clusters in the toxigenic black mold Stachybotrys.</title>
        <authorList>
            <person name="Semeiks J."/>
            <person name="Borek D."/>
            <person name="Otwinowski Z."/>
            <person name="Grishin N.V."/>
        </authorList>
    </citation>
    <scope>NUCLEOTIDE SEQUENCE [LARGE SCALE GENOMIC DNA]</scope>
    <source>
        <strain evidence="2 3">IBT 40285</strain>
    </source>
</reference>
<feature type="region of interest" description="Disordered" evidence="1">
    <location>
        <begin position="601"/>
        <end position="696"/>
    </location>
</feature>
<organism evidence="2 3">
    <name type="scientific">Stachybotrys chlorohalonatus (strain IBT 40285)</name>
    <dbReference type="NCBI Taxonomy" id="1283841"/>
    <lineage>
        <taxon>Eukaryota</taxon>
        <taxon>Fungi</taxon>
        <taxon>Dikarya</taxon>
        <taxon>Ascomycota</taxon>
        <taxon>Pezizomycotina</taxon>
        <taxon>Sordariomycetes</taxon>
        <taxon>Hypocreomycetidae</taxon>
        <taxon>Hypocreales</taxon>
        <taxon>Stachybotryaceae</taxon>
        <taxon>Stachybotrys</taxon>
    </lineage>
</organism>
<keyword evidence="3" id="KW-1185">Reference proteome</keyword>